<dbReference type="Proteomes" id="UP000319732">
    <property type="component" value="Unassembled WGS sequence"/>
</dbReference>
<gene>
    <name evidence="4" type="ORF">FKG94_06185</name>
</gene>
<dbReference type="InterPro" id="IPR011010">
    <property type="entry name" value="DNA_brk_join_enz"/>
</dbReference>
<dbReference type="AlphaFoldDB" id="A0A545U4B7"/>
<dbReference type="InterPro" id="IPR002104">
    <property type="entry name" value="Integrase_catalytic"/>
</dbReference>
<dbReference type="InterPro" id="IPR013762">
    <property type="entry name" value="Integrase-like_cat_sf"/>
</dbReference>
<dbReference type="PROSITE" id="PS51898">
    <property type="entry name" value="TYR_RECOMBINASE"/>
    <property type="match status" value="1"/>
</dbReference>
<accession>A0A545U4B7</accession>
<dbReference type="InterPro" id="IPR010998">
    <property type="entry name" value="Integrase_recombinase_N"/>
</dbReference>
<feature type="domain" description="Tyr recombinase" evidence="3">
    <location>
        <begin position="182"/>
        <end position="380"/>
    </location>
</feature>
<evidence type="ECO:0000256" key="2">
    <source>
        <dbReference type="ARBA" id="ARBA00023172"/>
    </source>
</evidence>
<dbReference type="Gene3D" id="1.10.150.130">
    <property type="match status" value="1"/>
</dbReference>
<keyword evidence="2" id="KW-0233">DNA recombination</keyword>
<dbReference type="EMBL" id="VHSG01000006">
    <property type="protein sequence ID" value="TQV84243.1"/>
    <property type="molecule type" value="Genomic_DNA"/>
</dbReference>
<dbReference type="GO" id="GO:0015074">
    <property type="term" value="P:DNA integration"/>
    <property type="evidence" value="ECO:0007669"/>
    <property type="project" value="InterPro"/>
</dbReference>
<organism evidence="4 5">
    <name type="scientific">Exilibacterium tricleocarpae</name>
    <dbReference type="NCBI Taxonomy" id="2591008"/>
    <lineage>
        <taxon>Bacteria</taxon>
        <taxon>Pseudomonadati</taxon>
        <taxon>Pseudomonadota</taxon>
        <taxon>Gammaproteobacteria</taxon>
        <taxon>Cellvibrionales</taxon>
        <taxon>Cellvibrionaceae</taxon>
        <taxon>Exilibacterium</taxon>
    </lineage>
</organism>
<proteinExistence type="predicted"/>
<sequence length="411" mass="46954">MSKQHPPDKDLSVNIQTIQSESGTSNTAYYYLLPTGERIPLGTDRQEASKAASKLDQQFIGRYNQEAFPLKTPGSRKNPLLATVIDKFYTDRIAEKHRRGKISARTTEEKRYKLEEYKQTWINRDIQSIETLDLAEFLEGKTGHVQAKHGPLLRDLFRYAVNKGWIKHNPAAELETREPEDRRRRRHTLEGLMAVRAASPTWLQRAINVALYSLQRRTDLVEIDCRKQISKEKQTIEILQQKTRRYKRPVYIEISATGTLWQAISECLDSGVSCPYLIHYRPQRQRQSQLASKPHPCAVLPAYLSRQFTKYRDKSGAYDYIVNKAERPTFHDIRALGILLYFKAGYSIEYIMALAGHAKQATTDSYVKGHEKARPVTVHAGLDLAQISPGCIDWDDAGIPGAIQSLLNEKG</sequence>
<evidence type="ECO:0000256" key="1">
    <source>
        <dbReference type="ARBA" id="ARBA00023125"/>
    </source>
</evidence>
<dbReference type="SUPFAM" id="SSF56349">
    <property type="entry name" value="DNA breaking-rejoining enzymes"/>
    <property type="match status" value="1"/>
</dbReference>
<dbReference type="GO" id="GO:0006310">
    <property type="term" value="P:DNA recombination"/>
    <property type="evidence" value="ECO:0007669"/>
    <property type="project" value="UniProtKB-KW"/>
</dbReference>
<keyword evidence="5" id="KW-1185">Reference proteome</keyword>
<dbReference type="RefSeq" id="WP_142903323.1">
    <property type="nucleotide sequence ID" value="NZ_ML660089.1"/>
</dbReference>
<dbReference type="OrthoDB" id="8781634at2"/>
<comment type="caution">
    <text evidence="4">The sequence shown here is derived from an EMBL/GenBank/DDBJ whole genome shotgun (WGS) entry which is preliminary data.</text>
</comment>
<dbReference type="Gene3D" id="1.10.443.10">
    <property type="entry name" value="Intergrase catalytic core"/>
    <property type="match status" value="1"/>
</dbReference>
<protein>
    <submittedName>
        <fullName evidence="4">Tyrosine-type recombinase/integrase</fullName>
    </submittedName>
</protein>
<keyword evidence="1" id="KW-0238">DNA-binding</keyword>
<evidence type="ECO:0000313" key="4">
    <source>
        <dbReference type="EMBL" id="TQV84243.1"/>
    </source>
</evidence>
<reference evidence="4 5" key="1">
    <citation type="submission" date="2019-06" db="EMBL/GenBank/DDBJ databases">
        <title>Whole genome sequence for Cellvibrionaceae sp. R142.</title>
        <authorList>
            <person name="Wang G."/>
        </authorList>
    </citation>
    <scope>NUCLEOTIDE SEQUENCE [LARGE SCALE GENOMIC DNA]</scope>
    <source>
        <strain evidence="4 5">R142</strain>
    </source>
</reference>
<dbReference type="GO" id="GO:0003677">
    <property type="term" value="F:DNA binding"/>
    <property type="evidence" value="ECO:0007669"/>
    <property type="project" value="UniProtKB-KW"/>
</dbReference>
<evidence type="ECO:0000313" key="5">
    <source>
        <dbReference type="Proteomes" id="UP000319732"/>
    </source>
</evidence>
<name>A0A545U4B7_9GAMM</name>
<evidence type="ECO:0000259" key="3">
    <source>
        <dbReference type="PROSITE" id="PS51898"/>
    </source>
</evidence>
<dbReference type="Pfam" id="PF00589">
    <property type="entry name" value="Phage_integrase"/>
    <property type="match status" value="1"/>
</dbReference>